<dbReference type="AlphaFoldDB" id="A0A6A6LWX4"/>
<dbReference type="EMBL" id="JAAGAX010000009">
    <property type="protein sequence ID" value="KAF2304526.1"/>
    <property type="molecule type" value="Genomic_DNA"/>
</dbReference>
<organism evidence="1 2">
    <name type="scientific">Hevea brasiliensis</name>
    <name type="common">Para rubber tree</name>
    <name type="synonym">Siphonia brasiliensis</name>
    <dbReference type="NCBI Taxonomy" id="3981"/>
    <lineage>
        <taxon>Eukaryota</taxon>
        <taxon>Viridiplantae</taxon>
        <taxon>Streptophyta</taxon>
        <taxon>Embryophyta</taxon>
        <taxon>Tracheophyta</taxon>
        <taxon>Spermatophyta</taxon>
        <taxon>Magnoliopsida</taxon>
        <taxon>eudicotyledons</taxon>
        <taxon>Gunneridae</taxon>
        <taxon>Pentapetalae</taxon>
        <taxon>rosids</taxon>
        <taxon>fabids</taxon>
        <taxon>Malpighiales</taxon>
        <taxon>Euphorbiaceae</taxon>
        <taxon>Crotonoideae</taxon>
        <taxon>Micrandreae</taxon>
        <taxon>Hevea</taxon>
    </lineage>
</organism>
<dbReference type="Proteomes" id="UP000467840">
    <property type="component" value="Chromosome 16"/>
</dbReference>
<name>A0A6A6LWX4_HEVBR</name>
<reference evidence="1 2" key="1">
    <citation type="journal article" date="2020" name="Mol. Plant">
        <title>The Chromosome-Based Rubber Tree Genome Provides New Insights into Spurge Genome Evolution and Rubber Biosynthesis.</title>
        <authorList>
            <person name="Liu J."/>
            <person name="Shi C."/>
            <person name="Shi C.C."/>
            <person name="Li W."/>
            <person name="Zhang Q.J."/>
            <person name="Zhang Y."/>
            <person name="Li K."/>
            <person name="Lu H.F."/>
            <person name="Shi C."/>
            <person name="Zhu S.T."/>
            <person name="Xiao Z.Y."/>
            <person name="Nan H."/>
            <person name="Yue Y."/>
            <person name="Zhu X.G."/>
            <person name="Wu Y."/>
            <person name="Hong X.N."/>
            <person name="Fan G.Y."/>
            <person name="Tong Y."/>
            <person name="Zhang D."/>
            <person name="Mao C.L."/>
            <person name="Liu Y.L."/>
            <person name="Hao S.J."/>
            <person name="Liu W.Q."/>
            <person name="Lv M.Q."/>
            <person name="Zhang H.B."/>
            <person name="Liu Y."/>
            <person name="Hu-Tang G.R."/>
            <person name="Wang J.P."/>
            <person name="Wang J.H."/>
            <person name="Sun Y.H."/>
            <person name="Ni S.B."/>
            <person name="Chen W.B."/>
            <person name="Zhang X.C."/>
            <person name="Jiao Y.N."/>
            <person name="Eichler E.E."/>
            <person name="Li G.H."/>
            <person name="Liu X."/>
            <person name="Gao L.Z."/>
        </authorList>
    </citation>
    <scope>NUCLEOTIDE SEQUENCE [LARGE SCALE GENOMIC DNA]</scope>
    <source>
        <strain evidence="2">cv. GT1</strain>
        <tissue evidence="1">Leaf</tissue>
    </source>
</reference>
<keyword evidence="2" id="KW-1185">Reference proteome</keyword>
<evidence type="ECO:0000313" key="2">
    <source>
        <dbReference type="Proteomes" id="UP000467840"/>
    </source>
</evidence>
<evidence type="ECO:0000313" key="1">
    <source>
        <dbReference type="EMBL" id="KAF2304526.1"/>
    </source>
</evidence>
<sequence>MLEIIERWEKKIEISEKSVQEETKFQGFENGSNGGELGLLIQGGKVHEGQAGKTDLWQSKTNVHFSITKTISELNRRREQDLSLWCEEMYTVDHICNKEPMWVTIINDVEDEEVIVDFEFNEEDGKNDDVIDDFTRGSVEALAKHVDDGHKASCPWEVPCCVSSNILGLLQFQLLPTIAASIVEQMWVSRGPMVGCNFTFGERDFMSEAIKCGGSIRVRYGNN</sequence>
<gene>
    <name evidence="1" type="ORF">GH714_032937</name>
</gene>
<proteinExistence type="predicted"/>
<accession>A0A6A6LWX4</accession>
<protein>
    <submittedName>
        <fullName evidence="1">Uncharacterized protein</fullName>
    </submittedName>
</protein>
<comment type="caution">
    <text evidence="1">The sequence shown here is derived from an EMBL/GenBank/DDBJ whole genome shotgun (WGS) entry which is preliminary data.</text>
</comment>